<dbReference type="PANTHER" id="PTHR43792:SF1">
    <property type="entry name" value="N-ACETYLTRANSFERASE DOMAIN-CONTAINING PROTEIN"/>
    <property type="match status" value="1"/>
</dbReference>
<dbReference type="EMBL" id="PGTB01000176">
    <property type="protein sequence ID" value="PJE34481.1"/>
    <property type="molecule type" value="Genomic_DNA"/>
</dbReference>
<dbReference type="AlphaFoldDB" id="A0A2M8IVD1"/>
<dbReference type="SUPFAM" id="SSF55729">
    <property type="entry name" value="Acyl-CoA N-acyltransferases (Nat)"/>
    <property type="match status" value="1"/>
</dbReference>
<dbReference type="Gene3D" id="3.40.630.30">
    <property type="match status" value="1"/>
</dbReference>
<dbReference type="InterPro" id="IPR016181">
    <property type="entry name" value="Acyl_CoA_acyltransferase"/>
</dbReference>
<dbReference type="Pfam" id="PF13302">
    <property type="entry name" value="Acetyltransf_3"/>
    <property type="match status" value="1"/>
</dbReference>
<reference evidence="2 3" key="1">
    <citation type="journal article" date="2018" name="Int. J. Syst. Evol. Microbiol.">
        <title>Pseudooceanicola lipolyticus sp. nov., a marine alphaproteobacterium, reclassification of Oceanicola flagellatus as Pseudooceanicola flagellatus comb. nov. and emended description of the genus Pseudooceanicola.</title>
        <authorList>
            <person name="Huang M.-M."/>
            <person name="Guo L.-L."/>
            <person name="Wu Y.-H."/>
            <person name="Lai Q.-L."/>
            <person name="Shao Z.-Z."/>
            <person name="Wang C.-S."/>
            <person name="Wu M."/>
            <person name="Xu X.-W."/>
        </authorList>
    </citation>
    <scope>NUCLEOTIDE SEQUENCE [LARGE SCALE GENOMIC DNA]</scope>
    <source>
        <strain evidence="2 3">157</strain>
    </source>
</reference>
<protein>
    <submittedName>
        <fullName evidence="2">N-acetyltransferase</fullName>
    </submittedName>
</protein>
<evidence type="ECO:0000259" key="1">
    <source>
        <dbReference type="PROSITE" id="PS51186"/>
    </source>
</evidence>
<dbReference type="PROSITE" id="PS51186">
    <property type="entry name" value="GNAT"/>
    <property type="match status" value="1"/>
</dbReference>
<dbReference type="PANTHER" id="PTHR43792">
    <property type="entry name" value="GNAT FAMILY, PUTATIVE (AFU_ORTHOLOGUE AFUA_3G00765)-RELATED-RELATED"/>
    <property type="match status" value="1"/>
</dbReference>
<dbReference type="Proteomes" id="UP000231553">
    <property type="component" value="Unassembled WGS sequence"/>
</dbReference>
<dbReference type="InterPro" id="IPR051531">
    <property type="entry name" value="N-acetyltransferase"/>
</dbReference>
<keyword evidence="3" id="KW-1185">Reference proteome</keyword>
<dbReference type="OrthoDB" id="6293260at2"/>
<evidence type="ECO:0000313" key="2">
    <source>
        <dbReference type="EMBL" id="PJE34481.1"/>
    </source>
</evidence>
<dbReference type="RefSeq" id="WP_100164537.1">
    <property type="nucleotide sequence ID" value="NZ_PGTB01000176.1"/>
</dbReference>
<dbReference type="InterPro" id="IPR000182">
    <property type="entry name" value="GNAT_dom"/>
</dbReference>
<organism evidence="2 3">
    <name type="scientific">Pseudooceanicola lipolyticus</name>
    <dbReference type="NCBI Taxonomy" id="2029104"/>
    <lineage>
        <taxon>Bacteria</taxon>
        <taxon>Pseudomonadati</taxon>
        <taxon>Pseudomonadota</taxon>
        <taxon>Alphaproteobacteria</taxon>
        <taxon>Rhodobacterales</taxon>
        <taxon>Paracoccaceae</taxon>
        <taxon>Pseudooceanicola</taxon>
    </lineage>
</organism>
<keyword evidence="2" id="KW-0808">Transferase</keyword>
<comment type="caution">
    <text evidence="2">The sequence shown here is derived from an EMBL/GenBank/DDBJ whole genome shotgun (WGS) entry which is preliminary data.</text>
</comment>
<accession>A0A2M8IVD1</accession>
<sequence>MIRSVPTINTSRLALRAMRAEDFDRYAEIWAMPEVVRNITGEPRDRRRAWEAFLRNAGHWQITGFGQWAVIEQSSRLMIGQVGFFFSSAALAEDFDLYPQAGWMLVPEAQGRGYAIEAARAAHDWFDRVIPGKLVAQVAAANSGSLKLAAQLGYRELRREGEGETATVFLRRDGPPGGR</sequence>
<proteinExistence type="predicted"/>
<evidence type="ECO:0000313" key="3">
    <source>
        <dbReference type="Proteomes" id="UP000231553"/>
    </source>
</evidence>
<feature type="domain" description="N-acetyltransferase" evidence="1">
    <location>
        <begin position="13"/>
        <end position="175"/>
    </location>
</feature>
<name>A0A2M8IVD1_9RHOB</name>
<gene>
    <name evidence="2" type="ORF">CVM52_22040</name>
</gene>
<dbReference type="GO" id="GO:0016747">
    <property type="term" value="F:acyltransferase activity, transferring groups other than amino-acyl groups"/>
    <property type="evidence" value="ECO:0007669"/>
    <property type="project" value="InterPro"/>
</dbReference>